<sequence>MDVYIVVILFKKRKTTNIYSEMRAYNKPIWGGKNSGKTNHFI</sequence>
<proteinExistence type="predicted"/>
<accession>A0ABZ2SM41</accession>
<organism evidence="1 2">
    <name type="scientific">Candidatus Enterococcus lowellii</name>
    <dbReference type="NCBI Taxonomy" id="2230877"/>
    <lineage>
        <taxon>Bacteria</taxon>
        <taxon>Bacillati</taxon>
        <taxon>Bacillota</taxon>
        <taxon>Bacilli</taxon>
        <taxon>Lactobacillales</taxon>
        <taxon>Enterococcaceae</taxon>
        <taxon>Enterococcus</taxon>
    </lineage>
</organism>
<evidence type="ECO:0000313" key="2">
    <source>
        <dbReference type="Proteomes" id="UP000664701"/>
    </source>
</evidence>
<name>A0ABZ2SM41_9ENTE</name>
<reference evidence="1 2" key="1">
    <citation type="submission" date="2021-03" db="EMBL/GenBank/DDBJ databases">
        <authorList>
            <person name="Gilmore M.S."/>
            <person name="Schwartzman J."/>
            <person name="Van Tyne D."/>
            <person name="Martin M."/>
            <person name="Earl A.M."/>
            <person name="Manson A.L."/>
            <person name="Straub T."/>
            <person name="Salamzade R."/>
            <person name="Saavedra J."/>
            <person name="Lebreton F."/>
            <person name="Prichula J."/>
            <person name="Schaufler K."/>
            <person name="Gaca A."/>
            <person name="Sgardioli B."/>
            <person name="Wagenaar J."/>
            <person name="Strong T."/>
        </authorList>
    </citation>
    <scope>NUCLEOTIDE SEQUENCE [LARGE SCALE GENOMIC DNA]</scope>
    <source>
        <strain evidence="1 2">DIV2402</strain>
    </source>
</reference>
<dbReference type="EMBL" id="CP147251">
    <property type="protein sequence ID" value="WYJ76563.1"/>
    <property type="molecule type" value="Genomic_DNA"/>
</dbReference>
<gene>
    <name evidence="1" type="ORF">DOK78_001196</name>
</gene>
<keyword evidence="2" id="KW-1185">Reference proteome</keyword>
<protein>
    <submittedName>
        <fullName evidence="1">Uncharacterized protein</fullName>
    </submittedName>
</protein>
<dbReference type="Proteomes" id="UP000664701">
    <property type="component" value="Chromosome"/>
</dbReference>
<evidence type="ECO:0000313" key="1">
    <source>
        <dbReference type="EMBL" id="WYJ76563.1"/>
    </source>
</evidence>
<reference evidence="1 2" key="2">
    <citation type="submission" date="2024-03" db="EMBL/GenBank/DDBJ databases">
        <title>The Genome Sequence of Enterococcus sp. DIV2402.</title>
        <authorList>
            <consortium name="The Broad Institute Genomics Platform"/>
            <consortium name="The Broad Institute Microbial Omics Core"/>
            <consortium name="The Broad Institute Genomic Center for Infectious Diseases"/>
            <person name="Earl A."/>
            <person name="Manson A."/>
            <person name="Gilmore M."/>
            <person name="Schwartman J."/>
            <person name="Shea T."/>
            <person name="Abouelleil A."/>
            <person name="Cao P."/>
            <person name="Chapman S."/>
            <person name="Cusick C."/>
            <person name="Young S."/>
            <person name="Neafsey D."/>
            <person name="Nusbaum C."/>
            <person name="Birren B."/>
        </authorList>
    </citation>
    <scope>NUCLEOTIDE SEQUENCE [LARGE SCALE GENOMIC DNA]</scope>
    <source>
        <strain evidence="1 2">DIV2402</strain>
    </source>
</reference>